<dbReference type="Proteomes" id="UP000767446">
    <property type="component" value="Unassembled WGS sequence"/>
</dbReference>
<keyword evidence="6" id="KW-0540">Nuclease</keyword>
<comment type="caution">
    <text evidence="6">The sequence shown here is derived from an EMBL/GenBank/DDBJ whole genome shotgun (WGS) entry which is preliminary data.</text>
</comment>
<proteinExistence type="inferred from homology"/>
<dbReference type="CDD" id="cd17248">
    <property type="entry name" value="RMtype1_S_AmiI-TRD2-CR2_like"/>
    <property type="match status" value="1"/>
</dbReference>
<evidence type="ECO:0000256" key="1">
    <source>
        <dbReference type="ARBA" id="ARBA00010923"/>
    </source>
</evidence>
<dbReference type="EMBL" id="JADQBC010000055">
    <property type="protein sequence ID" value="MBR8828095.1"/>
    <property type="molecule type" value="Genomic_DNA"/>
</dbReference>
<dbReference type="GO" id="GO:0016787">
    <property type="term" value="F:hydrolase activity"/>
    <property type="evidence" value="ECO:0007669"/>
    <property type="project" value="UniProtKB-KW"/>
</dbReference>
<dbReference type="Pfam" id="PF01420">
    <property type="entry name" value="Methylase_S"/>
    <property type="match status" value="2"/>
</dbReference>
<dbReference type="InterPro" id="IPR044946">
    <property type="entry name" value="Restrct_endonuc_typeI_TRD_sf"/>
</dbReference>
<evidence type="ECO:0000256" key="2">
    <source>
        <dbReference type="ARBA" id="ARBA00022747"/>
    </source>
</evidence>
<dbReference type="PANTHER" id="PTHR30408">
    <property type="entry name" value="TYPE-1 RESTRICTION ENZYME ECOKI SPECIFICITY PROTEIN"/>
    <property type="match status" value="1"/>
</dbReference>
<dbReference type="GO" id="GO:0009307">
    <property type="term" value="P:DNA restriction-modification system"/>
    <property type="evidence" value="ECO:0007669"/>
    <property type="project" value="UniProtKB-KW"/>
</dbReference>
<keyword evidence="3" id="KW-0238">DNA-binding</keyword>
<dbReference type="SUPFAM" id="SSF116734">
    <property type="entry name" value="DNA methylase specificity domain"/>
    <property type="match status" value="2"/>
</dbReference>
<evidence type="ECO:0000313" key="6">
    <source>
        <dbReference type="EMBL" id="MBR8828095.1"/>
    </source>
</evidence>
<protein>
    <submittedName>
        <fullName evidence="6">Restriction endonuclease subunit S</fullName>
        <ecNumber evidence="6">3.1.21.-</ecNumber>
    </submittedName>
</protein>
<evidence type="ECO:0000259" key="5">
    <source>
        <dbReference type="Pfam" id="PF01420"/>
    </source>
</evidence>
<keyword evidence="6" id="KW-0378">Hydrolase</keyword>
<evidence type="ECO:0000256" key="4">
    <source>
        <dbReference type="SAM" id="Coils"/>
    </source>
</evidence>
<dbReference type="Gene3D" id="3.90.220.20">
    <property type="entry name" value="DNA methylase specificity domains"/>
    <property type="match status" value="2"/>
</dbReference>
<dbReference type="GO" id="GO:0004519">
    <property type="term" value="F:endonuclease activity"/>
    <property type="evidence" value="ECO:0007669"/>
    <property type="project" value="UniProtKB-KW"/>
</dbReference>
<dbReference type="Gene3D" id="1.10.287.1120">
    <property type="entry name" value="Bipartite methylase S protein"/>
    <property type="match status" value="2"/>
</dbReference>
<evidence type="ECO:0000313" key="7">
    <source>
        <dbReference type="Proteomes" id="UP000767446"/>
    </source>
</evidence>
<keyword evidence="4" id="KW-0175">Coiled coil</keyword>
<sequence>MRYKYPSEWKVSLLDDVTIRGSGHTPSQSNPDYWNGGIKWVSLADSSKLDNLFIANTDKEISDLGLENSSAVKHPAGTVILSRDAGIGKSAILKEDMAVSQHFIVWKCSSKKIINNFYLYYWLQMMKPEFERMAVGSTVKTIGLPYFKKLKIAYPPLPEQRKIADILGTWDKAIALLEQLITAKRKLKRGLMQQLLTGKKRFKEFEGSEWKKVHLSNLCSLITKGTTPTSVGFEFSSAGVNYIKIESITEDGQFIPEKFAKISQKAHNALKRSQLEESDILFSIAGALGRVAIVNQHTLPANTNQALAIIRLGKKNKICHRYLFQYLKSELIVKHIVRINVQAAQANLSLAQLNDFEIILPSLPEQEKIAAILSTADDEISTLEKKLAAYKQQKRGLMQQLLTGKKRVKL</sequence>
<dbReference type="EC" id="3.1.21.-" evidence="6"/>
<dbReference type="AlphaFoldDB" id="A0A941GRB9"/>
<feature type="coiled-coil region" evidence="4">
    <location>
        <begin position="373"/>
        <end position="400"/>
    </location>
</feature>
<dbReference type="InterPro" id="IPR052021">
    <property type="entry name" value="Type-I_RS_S_subunit"/>
</dbReference>
<gene>
    <name evidence="6" type="ORF">DSM107014_09405</name>
</gene>
<accession>A0A941GRB9</accession>
<dbReference type="GO" id="GO:0003677">
    <property type="term" value="F:DNA binding"/>
    <property type="evidence" value="ECO:0007669"/>
    <property type="project" value="UniProtKB-KW"/>
</dbReference>
<reference evidence="6" key="1">
    <citation type="submission" date="2021-02" db="EMBL/GenBank/DDBJ databases">
        <title>Metagenome analyses of Stigonema ocellatum DSM 106950, Chlorogloea purpurea SAG 13.99 and Gomphosphaeria aponina DSM 107014.</title>
        <authorList>
            <person name="Marter P."/>
            <person name="Huang S."/>
        </authorList>
    </citation>
    <scope>NUCLEOTIDE SEQUENCE</scope>
    <source>
        <strain evidence="6">JP213</strain>
    </source>
</reference>
<feature type="domain" description="Type I restriction modification DNA specificity" evidence="5">
    <location>
        <begin position="208"/>
        <end position="387"/>
    </location>
</feature>
<feature type="domain" description="Type I restriction modification DNA specificity" evidence="5">
    <location>
        <begin position="6"/>
        <end position="181"/>
    </location>
</feature>
<comment type="similarity">
    <text evidence="1">Belongs to the type-I restriction system S methylase family.</text>
</comment>
<organism evidence="6 7">
    <name type="scientific">Gomphosphaeria aponina SAG 52.96 = DSM 107014</name>
    <dbReference type="NCBI Taxonomy" id="1521640"/>
    <lineage>
        <taxon>Bacteria</taxon>
        <taxon>Bacillati</taxon>
        <taxon>Cyanobacteriota</taxon>
        <taxon>Cyanophyceae</taxon>
        <taxon>Oscillatoriophycideae</taxon>
        <taxon>Chroococcales</taxon>
        <taxon>Gomphosphaeriaceae</taxon>
        <taxon>Gomphosphaeria</taxon>
    </lineage>
</organism>
<keyword evidence="2" id="KW-0680">Restriction system</keyword>
<name>A0A941GRB9_9CHRO</name>
<dbReference type="PANTHER" id="PTHR30408:SF12">
    <property type="entry name" value="TYPE I RESTRICTION ENZYME MJAVIII SPECIFICITY SUBUNIT"/>
    <property type="match status" value="1"/>
</dbReference>
<dbReference type="CDD" id="cd17246">
    <property type="entry name" value="RMtype1_S_SonII-TRD2-CR2_like"/>
    <property type="match status" value="1"/>
</dbReference>
<keyword evidence="6" id="KW-0255">Endonuclease</keyword>
<dbReference type="InterPro" id="IPR000055">
    <property type="entry name" value="Restrct_endonuc_typeI_TRD"/>
</dbReference>
<evidence type="ECO:0000256" key="3">
    <source>
        <dbReference type="ARBA" id="ARBA00023125"/>
    </source>
</evidence>